<evidence type="ECO:0000313" key="1">
    <source>
        <dbReference type="EMBL" id="MDG3496364.1"/>
    </source>
</evidence>
<dbReference type="AlphaFoldDB" id="A0A9X4RMP1"/>
<dbReference type="RefSeq" id="WP_277909267.1">
    <property type="nucleotide sequence ID" value="NZ_VBTY01000177.1"/>
</dbReference>
<organism evidence="1 2">
    <name type="scientific">Pseudanabaena catenata USMAC16</name>
    <dbReference type="NCBI Taxonomy" id="1855837"/>
    <lineage>
        <taxon>Bacteria</taxon>
        <taxon>Bacillati</taxon>
        <taxon>Cyanobacteriota</taxon>
        <taxon>Cyanophyceae</taxon>
        <taxon>Pseudanabaenales</taxon>
        <taxon>Pseudanabaenaceae</taxon>
        <taxon>Pseudanabaena</taxon>
    </lineage>
</organism>
<comment type="caution">
    <text evidence="1">The sequence shown here is derived from an EMBL/GenBank/DDBJ whole genome shotgun (WGS) entry which is preliminary data.</text>
</comment>
<evidence type="ECO:0000313" key="2">
    <source>
        <dbReference type="Proteomes" id="UP001152872"/>
    </source>
</evidence>
<gene>
    <name evidence="1" type="ORF">FEV09_17635</name>
</gene>
<name>A0A9X4RMP1_9CYAN</name>
<dbReference type="EMBL" id="VBTY01000177">
    <property type="protein sequence ID" value="MDG3496364.1"/>
    <property type="molecule type" value="Genomic_DNA"/>
</dbReference>
<sequence>MEKLKIEYSCDRIFEPAIEPIIEPIIKRWSSRWQYLQSGGFRLLRCRIS</sequence>
<accession>A0A9X4RMP1</accession>
<reference evidence="1" key="1">
    <citation type="submission" date="2019-05" db="EMBL/GenBank/DDBJ databases">
        <title>Whole genome sequencing of Pseudanabaena catenata USMAC16.</title>
        <authorList>
            <person name="Khan Z."/>
            <person name="Omar W.M."/>
            <person name="Convey P."/>
            <person name="Merican F."/>
            <person name="Najimudin N."/>
        </authorList>
    </citation>
    <scope>NUCLEOTIDE SEQUENCE</scope>
    <source>
        <strain evidence="1">USMAC16</strain>
    </source>
</reference>
<dbReference type="Proteomes" id="UP001152872">
    <property type="component" value="Unassembled WGS sequence"/>
</dbReference>
<protein>
    <submittedName>
        <fullName evidence="1">Uncharacterized protein</fullName>
    </submittedName>
</protein>
<proteinExistence type="predicted"/>
<keyword evidence="2" id="KW-1185">Reference proteome</keyword>